<comment type="subcellular location">
    <subcellularLocation>
        <location evidence="20">Cell outer membrane</location>
        <topology evidence="20">Multi-pass membrane protein</topology>
    </subcellularLocation>
    <text evidence="20">One of the very few enzymes located there.</text>
</comment>
<accession>A0A553JVD6</accession>
<evidence type="ECO:0000256" key="11">
    <source>
        <dbReference type="ARBA" id="ARBA00022729"/>
    </source>
</evidence>
<evidence type="ECO:0000256" key="4">
    <source>
        <dbReference type="ARBA" id="ARBA00011702"/>
    </source>
</evidence>
<dbReference type="PANTHER" id="PTHR40457">
    <property type="entry name" value="PHOSPHOLIPASE A1"/>
    <property type="match status" value="1"/>
</dbReference>
<comment type="cofactor">
    <cofactor evidence="20">
        <name>Ca(2+)</name>
        <dbReference type="ChEBI" id="CHEBI:29108"/>
    </cofactor>
    <text evidence="20">Binds 1 Ca(2+) ion per monomer. In the dimeric form the Ca(2+) is bound by different amino acids with binding of each Ca(2+) shared with ligands coming from each monomer. The Ca(2+) ion may have a role in catalysis.</text>
</comment>
<dbReference type="GO" id="GO:0005509">
    <property type="term" value="F:calcium ion binding"/>
    <property type="evidence" value="ECO:0007669"/>
    <property type="project" value="TreeGrafter"/>
</dbReference>
<evidence type="ECO:0000313" key="23">
    <source>
        <dbReference type="Proteomes" id="UP000318126"/>
    </source>
</evidence>
<dbReference type="PRINTS" id="PR01486">
    <property type="entry name" value="PHPHLIPASEA1"/>
</dbReference>
<feature type="active site" description="Proton acceptor" evidence="18">
    <location>
        <position position="179"/>
    </location>
</feature>
<keyword evidence="8" id="KW-1134">Transmembrane beta strand</keyword>
<dbReference type="SUPFAM" id="SSF56931">
    <property type="entry name" value="Outer membrane phospholipase A (OMPLA)"/>
    <property type="match status" value="1"/>
</dbReference>
<evidence type="ECO:0000256" key="5">
    <source>
        <dbReference type="ARBA" id="ARBA00013179"/>
    </source>
</evidence>
<comment type="similarity">
    <text evidence="3 20">Belongs to the phospholipase A1 family.</text>
</comment>
<comment type="function">
    <text evidence="20">Hydrolysis of phosphatidylcholine with phospholipase A2 (EC 3.1.1.4) and phospholipase A1 (EC 3.1.1.32) activities.</text>
</comment>
<evidence type="ECO:0000256" key="21">
    <source>
        <dbReference type="SAM" id="MobiDB-lite"/>
    </source>
</evidence>
<comment type="catalytic activity">
    <reaction evidence="2 20">
        <text>a 1,2-diacyl-sn-glycero-3-phosphocholine + H2O = a 1-acyl-sn-glycero-3-phosphocholine + a fatty acid + H(+)</text>
        <dbReference type="Rhea" id="RHEA:15801"/>
        <dbReference type="ChEBI" id="CHEBI:15377"/>
        <dbReference type="ChEBI" id="CHEBI:15378"/>
        <dbReference type="ChEBI" id="CHEBI:28868"/>
        <dbReference type="ChEBI" id="CHEBI:57643"/>
        <dbReference type="ChEBI" id="CHEBI:58168"/>
        <dbReference type="EC" id="3.1.1.4"/>
    </reaction>
</comment>
<evidence type="ECO:0000256" key="1">
    <source>
        <dbReference type="ARBA" id="ARBA00000111"/>
    </source>
</evidence>
<feature type="binding site" description="in dimeric form" evidence="19">
    <location>
        <position position="189"/>
    </location>
    <ligand>
        <name>Ca(2+)</name>
        <dbReference type="ChEBI" id="CHEBI:29108"/>
        <label>1</label>
    </ligand>
</feature>
<dbReference type="PANTHER" id="PTHR40457:SF1">
    <property type="entry name" value="PHOSPHOLIPASE A1"/>
    <property type="match status" value="1"/>
</dbReference>
<evidence type="ECO:0000256" key="16">
    <source>
        <dbReference type="ARBA" id="ARBA00023136"/>
    </source>
</evidence>
<feature type="active site" description="Nucleophile" evidence="18">
    <location>
        <position position="181"/>
    </location>
</feature>
<dbReference type="Pfam" id="PF02253">
    <property type="entry name" value="PLA1"/>
    <property type="match status" value="1"/>
</dbReference>
<dbReference type="GO" id="GO:0008970">
    <property type="term" value="F:phospholipase A1 activity"/>
    <property type="evidence" value="ECO:0007669"/>
    <property type="project" value="UniProtKB-EC"/>
</dbReference>
<evidence type="ECO:0000256" key="3">
    <source>
        <dbReference type="ARBA" id="ARBA00010525"/>
    </source>
</evidence>
<keyword evidence="10 19" id="KW-0479">Metal-binding</keyword>
<evidence type="ECO:0000256" key="10">
    <source>
        <dbReference type="ARBA" id="ARBA00022723"/>
    </source>
</evidence>
<dbReference type="AlphaFoldDB" id="A0A553JVD6"/>
<protein>
    <recommendedName>
        <fullName evidence="7 20">Phospholipase A1</fullName>
        <ecNumber evidence="5 20">3.1.1.32</ecNumber>
        <ecNumber evidence="6 20">3.1.1.4</ecNumber>
    </recommendedName>
    <alternativeName>
        <fullName evidence="20">Phosphatidylcholine 1-acylhydrolase</fullName>
    </alternativeName>
</protein>
<dbReference type="OrthoDB" id="188433at2"/>
<comment type="subunit">
    <text evidence="4 20">Homodimer; dimerization is reversible, and the dimeric form is the active one.</text>
</comment>
<dbReference type="InterPro" id="IPR036541">
    <property type="entry name" value="PLipase_A1_sf"/>
</dbReference>
<evidence type="ECO:0000256" key="2">
    <source>
        <dbReference type="ARBA" id="ARBA00001604"/>
    </source>
</evidence>
<evidence type="ECO:0000256" key="7">
    <source>
        <dbReference type="ARBA" id="ARBA00021726"/>
    </source>
</evidence>
<evidence type="ECO:0000256" key="17">
    <source>
        <dbReference type="ARBA" id="ARBA00023237"/>
    </source>
</evidence>
<dbReference type="CDD" id="cd00541">
    <property type="entry name" value="OMPLA"/>
    <property type="match status" value="1"/>
</dbReference>
<comment type="caution">
    <text evidence="22">The sequence shown here is derived from an EMBL/GenBank/DDBJ whole genome shotgun (WGS) entry which is preliminary data.</text>
</comment>
<dbReference type="InterPro" id="IPR003187">
    <property type="entry name" value="PLipase_A1"/>
</dbReference>
<feature type="binding site" description="in dimeric form" evidence="19">
    <location>
        <position position="231"/>
    </location>
    <ligand>
        <name>Ca(2+)</name>
        <dbReference type="ChEBI" id="CHEBI:29108"/>
        <label>1</label>
    </ligand>
</feature>
<feature type="binding site" description="in dimeric form" evidence="19">
    <location>
        <position position="143"/>
    </location>
    <ligand>
        <name>Ca(2+)</name>
        <dbReference type="ChEBI" id="CHEBI:29108"/>
        <label>1</label>
    </ligand>
</feature>
<evidence type="ECO:0000256" key="12">
    <source>
        <dbReference type="ARBA" id="ARBA00022801"/>
    </source>
</evidence>
<evidence type="ECO:0000256" key="9">
    <source>
        <dbReference type="ARBA" id="ARBA00022692"/>
    </source>
</evidence>
<dbReference type="EMBL" id="VKGK01000001">
    <property type="protein sequence ID" value="TRY16406.1"/>
    <property type="molecule type" value="Genomic_DNA"/>
</dbReference>
<dbReference type="EC" id="3.1.1.32" evidence="5 20"/>
<dbReference type="GO" id="GO:0016042">
    <property type="term" value="P:lipid catabolic process"/>
    <property type="evidence" value="ECO:0007669"/>
    <property type="project" value="UniProtKB-KW"/>
</dbReference>
<dbReference type="Gene3D" id="2.40.230.10">
    <property type="entry name" value="Phospholipase A1"/>
    <property type="match status" value="1"/>
</dbReference>
<evidence type="ECO:0000256" key="6">
    <source>
        <dbReference type="ARBA" id="ARBA00013278"/>
    </source>
</evidence>
<feature type="compositionally biased region" description="Basic and acidic residues" evidence="21">
    <location>
        <begin position="8"/>
        <end position="22"/>
    </location>
</feature>
<dbReference type="GO" id="GO:0004623">
    <property type="term" value="F:phospholipase A2 activity"/>
    <property type="evidence" value="ECO:0007669"/>
    <property type="project" value="UniProtKB-EC"/>
</dbReference>
<dbReference type="GO" id="GO:0009279">
    <property type="term" value="C:cell outer membrane"/>
    <property type="evidence" value="ECO:0007669"/>
    <property type="project" value="UniProtKB-SubCell"/>
</dbReference>
<keyword evidence="17 20" id="KW-0998">Cell outer membrane</keyword>
<evidence type="ECO:0000256" key="14">
    <source>
        <dbReference type="ARBA" id="ARBA00022963"/>
    </source>
</evidence>
<dbReference type="Proteomes" id="UP000318126">
    <property type="component" value="Unassembled WGS sequence"/>
</dbReference>
<keyword evidence="14 20" id="KW-0442">Lipid degradation</keyword>
<keyword evidence="13 19" id="KW-0106">Calcium</keyword>
<gene>
    <name evidence="22" type="ORF">FN961_01555</name>
</gene>
<name>A0A553JVD6_SHEHA</name>
<evidence type="ECO:0000256" key="20">
    <source>
        <dbReference type="RuleBase" id="RU366027"/>
    </source>
</evidence>
<evidence type="ECO:0000313" key="22">
    <source>
        <dbReference type="EMBL" id="TRY16406.1"/>
    </source>
</evidence>
<dbReference type="EC" id="3.1.1.4" evidence="6 20"/>
<keyword evidence="9" id="KW-0812">Transmembrane</keyword>
<feature type="compositionally biased region" description="Basic and acidic residues" evidence="21">
    <location>
        <begin position="33"/>
        <end position="43"/>
    </location>
</feature>
<comment type="catalytic activity">
    <reaction evidence="1 20">
        <text>a 1,2-diacyl-sn-glycero-3-phosphocholine + H2O = a 2-acyl-sn-glycero-3-phosphocholine + a fatty acid + H(+)</text>
        <dbReference type="Rhea" id="RHEA:18689"/>
        <dbReference type="ChEBI" id="CHEBI:15377"/>
        <dbReference type="ChEBI" id="CHEBI:15378"/>
        <dbReference type="ChEBI" id="CHEBI:28868"/>
        <dbReference type="ChEBI" id="CHEBI:57643"/>
        <dbReference type="ChEBI" id="CHEBI:57875"/>
        <dbReference type="EC" id="3.1.1.32"/>
    </reaction>
</comment>
<keyword evidence="12 20" id="KW-0378">Hydrolase</keyword>
<keyword evidence="11" id="KW-0732">Signal</keyword>
<evidence type="ECO:0000256" key="13">
    <source>
        <dbReference type="ARBA" id="ARBA00022837"/>
    </source>
</evidence>
<sequence length="317" mass="36308">MSSSVYAHDIKEHDFKEHKQKTESPQAQKSVNTKKDDSSVERVHKTSLVDERVHDELATSELPFVMTPHNVNYILPATYNTSPNTAPFDKDMAERSLGLDNVEAKFQVSFKFPLMYNVFGDNGHLFVAYTNQSYWQVYNKDISSPFRETNHEPEIFMMFNNDWQLGPLRNSFWGVGAAHQSNGKSGSLSRSWNRLYGTMVFDSGPFALAAKVWWRLPEDEKETPTSPEGDDNPDIEDYMGNFELTGIYGIDEHRFTMMLRNNLSSPNYGAFEATWSYPIIGQLRIYTQYFNGYGESLIDYNAHTQRIGIGVSINDIL</sequence>
<evidence type="ECO:0000256" key="8">
    <source>
        <dbReference type="ARBA" id="ARBA00022452"/>
    </source>
</evidence>
<feature type="region of interest" description="Disordered" evidence="21">
    <location>
        <begin position="1"/>
        <end position="43"/>
    </location>
</feature>
<keyword evidence="16" id="KW-0472">Membrane</keyword>
<evidence type="ECO:0000256" key="18">
    <source>
        <dbReference type="PIRSR" id="PIRSR603187-1"/>
    </source>
</evidence>
<evidence type="ECO:0000256" key="19">
    <source>
        <dbReference type="PIRSR" id="PIRSR603187-2"/>
    </source>
</evidence>
<keyword evidence="15 20" id="KW-0443">Lipid metabolism</keyword>
<evidence type="ECO:0000256" key="15">
    <source>
        <dbReference type="ARBA" id="ARBA00023098"/>
    </source>
</evidence>
<organism evidence="22 23">
    <name type="scientific">Shewanella hanedai</name>
    <name type="common">Alteromonas hanedai</name>
    <dbReference type="NCBI Taxonomy" id="25"/>
    <lineage>
        <taxon>Bacteria</taxon>
        <taxon>Pseudomonadati</taxon>
        <taxon>Pseudomonadota</taxon>
        <taxon>Gammaproteobacteria</taxon>
        <taxon>Alteromonadales</taxon>
        <taxon>Shewanellaceae</taxon>
        <taxon>Shewanella</taxon>
    </lineage>
</organism>
<proteinExistence type="inferred from homology"/>
<keyword evidence="23" id="KW-1185">Reference proteome</keyword>
<reference evidence="23" key="1">
    <citation type="submission" date="2019-07" db="EMBL/GenBank/DDBJ databases">
        <title>Shewanella sp. YLB-08 draft genomic sequence.</title>
        <authorList>
            <person name="Yu L."/>
        </authorList>
    </citation>
    <scope>NUCLEOTIDE SEQUENCE [LARGE SCALE GENOMIC DNA]</scope>
    <source>
        <strain evidence="23">JCM 20706</strain>
    </source>
</reference>